<dbReference type="InterPro" id="IPR027165">
    <property type="entry name" value="CND3"/>
</dbReference>
<accession>A0A9W8B216</accession>
<dbReference type="GO" id="GO:0007076">
    <property type="term" value="P:mitotic chromosome condensation"/>
    <property type="evidence" value="ECO:0007669"/>
    <property type="project" value="InterPro"/>
</dbReference>
<keyword evidence="7" id="KW-0131">Cell cycle</keyword>
<dbReference type="SUPFAM" id="SSF48371">
    <property type="entry name" value="ARM repeat"/>
    <property type="match status" value="1"/>
</dbReference>
<comment type="caution">
    <text evidence="9">The sequence shown here is derived from an EMBL/GenBank/DDBJ whole genome shotgun (WGS) entry which is preliminary data.</text>
</comment>
<dbReference type="InterPro" id="IPR025977">
    <property type="entry name" value="Cnd3_C"/>
</dbReference>
<feature type="domain" description="Nuclear condensin complex subunit 3 C-terminal" evidence="8">
    <location>
        <begin position="567"/>
        <end position="847"/>
    </location>
</feature>
<evidence type="ECO:0000313" key="10">
    <source>
        <dbReference type="Proteomes" id="UP001151582"/>
    </source>
</evidence>
<keyword evidence="4" id="KW-0132">Cell division</keyword>
<dbReference type="GO" id="GO:0051301">
    <property type="term" value="P:cell division"/>
    <property type="evidence" value="ECO:0007669"/>
    <property type="project" value="UniProtKB-KW"/>
</dbReference>
<dbReference type="EMBL" id="JANBQB010000329">
    <property type="protein sequence ID" value="KAJ1977674.1"/>
    <property type="molecule type" value="Genomic_DNA"/>
</dbReference>
<evidence type="ECO:0000313" key="9">
    <source>
        <dbReference type="EMBL" id="KAJ1977674.1"/>
    </source>
</evidence>
<gene>
    <name evidence="9" type="primary">YCG1</name>
    <name evidence="9" type="ORF">H4R34_003484</name>
</gene>
<name>A0A9W8B216_9FUNG</name>
<dbReference type="PANTHER" id="PTHR14418:SF5">
    <property type="entry name" value="CONDENSIN COMPLEX SUBUNIT 3"/>
    <property type="match status" value="1"/>
</dbReference>
<keyword evidence="3" id="KW-0158">Chromosome</keyword>
<sequence length="995" mass="111898">MGRRRTKGDPQVGLSVLKTLTTAVPEIFNECQTTATQHRRNAVALRKLQEQCSALRAEEIALYLHQNPDQTPSLVCSSSEYPGESIFNNEFVRNLNKVLPVKKREPSVELVLRFVASFVQYAHERDTKPLALSQAPAVAAGDDVFGSPSAPLDQAMGDPAESDTDTLSSRFIEFLMYHLLKGFGAKDKPVRLRVVQLVAQCVNSFGEIDEDLYVELRTRLYERIHDKESAIRVQAVMALCRLQNGEDEDEVIAGTTTEGGLNVTKTLLNILRYDPSAEVRRSVLLNVAKTPATLPRVLERSRDFDTTNRRLTYLRALREIGDFRILSIDAREKLLSHGIKDREATVKQACVRMLSENWLEYANNNLIELLERLDVVNSTIAEPALKELFKAHPDIPGTFEFTDEIWENLTPETAFLIRVTLVFFQEAGQDERLDAAQPDVLKLAQYIEKFTGLLDVAGDDEAEANYLFIVHQLLLVASLCDFADELGRRRFMTLLRDMLLLPTIPETHIETIIDIIFRLAISERDFTRLIVEAISDIRSSVEDAEDEATSAPDDDERQLELLLMKVKCLIITKLLLERCQERLRDNNTVFGLLNEYIIPAVQDTEALVQELGIVCLAHCCYLDKNLAEENITAFIQAIRRGEGDIREKALMALADLALIYDMTSLSQRLESEQTIEKVLGECLESPELPIQATAAEAVVRLLYCHKLAHPVQILETLLILYFHPITLDNHRYRQCLTYFMQVYSYSAHENQQVLQQAVVPTLCQLIKVHRSVGDGNTMLTPLQAAQQLADWTDSRITMTAYQRVNRLAADIDQGLHATIAIDALKAGFSASSGTRKVLMQFVNRLHVNEAAGEVRLKELTALVLAFKQTGIVGDTVTRNALTRFEATVHRSLVMLEVLTPDSVWDEEDLRELPELDTIYGFINKVYQELSLLKPAPSKPMPPTTPGPFKTAVDPNATTLAKPRMGQPLKVVVKVEELQNEIDSMLLGSDEEPSPL</sequence>
<dbReference type="InterPro" id="IPR011989">
    <property type="entry name" value="ARM-like"/>
</dbReference>
<organism evidence="9 10">
    <name type="scientific">Dimargaris verticillata</name>
    <dbReference type="NCBI Taxonomy" id="2761393"/>
    <lineage>
        <taxon>Eukaryota</taxon>
        <taxon>Fungi</taxon>
        <taxon>Fungi incertae sedis</taxon>
        <taxon>Zoopagomycota</taxon>
        <taxon>Kickxellomycotina</taxon>
        <taxon>Dimargaritomycetes</taxon>
        <taxon>Dimargaritales</taxon>
        <taxon>Dimargaritaceae</taxon>
        <taxon>Dimargaris</taxon>
    </lineage>
</organism>
<dbReference type="PANTHER" id="PTHR14418">
    <property type="entry name" value="CONDENSIN COMPLEX SUBUNIT 3-RELATED"/>
    <property type="match status" value="1"/>
</dbReference>
<keyword evidence="6" id="KW-0226">DNA condensation</keyword>
<evidence type="ECO:0000256" key="5">
    <source>
        <dbReference type="ARBA" id="ARBA00022776"/>
    </source>
</evidence>
<evidence type="ECO:0000256" key="2">
    <source>
        <dbReference type="ARBA" id="ARBA00006533"/>
    </source>
</evidence>
<evidence type="ECO:0000256" key="1">
    <source>
        <dbReference type="ARBA" id="ARBA00004286"/>
    </source>
</evidence>
<protein>
    <submittedName>
        <fullName evidence="9">Chromosome condensation complex Condensin, subunit G</fullName>
    </submittedName>
</protein>
<comment type="similarity">
    <text evidence="2">Belongs to the CND3 (condensin subunit 3) family.</text>
</comment>
<evidence type="ECO:0000256" key="3">
    <source>
        <dbReference type="ARBA" id="ARBA00022454"/>
    </source>
</evidence>
<evidence type="ECO:0000259" key="8">
    <source>
        <dbReference type="Pfam" id="PF12719"/>
    </source>
</evidence>
<reference evidence="9" key="1">
    <citation type="submission" date="2022-07" db="EMBL/GenBank/DDBJ databases">
        <title>Phylogenomic reconstructions and comparative analyses of Kickxellomycotina fungi.</title>
        <authorList>
            <person name="Reynolds N.K."/>
            <person name="Stajich J.E."/>
            <person name="Barry K."/>
            <person name="Grigoriev I.V."/>
            <person name="Crous P."/>
            <person name="Smith M.E."/>
        </authorList>
    </citation>
    <scope>NUCLEOTIDE SEQUENCE</scope>
    <source>
        <strain evidence="9">RSA 567</strain>
    </source>
</reference>
<dbReference type="Gene3D" id="1.25.10.10">
    <property type="entry name" value="Leucine-rich Repeat Variant"/>
    <property type="match status" value="2"/>
</dbReference>
<keyword evidence="10" id="KW-1185">Reference proteome</keyword>
<evidence type="ECO:0000256" key="4">
    <source>
        <dbReference type="ARBA" id="ARBA00022618"/>
    </source>
</evidence>
<dbReference type="GO" id="GO:0000796">
    <property type="term" value="C:condensin complex"/>
    <property type="evidence" value="ECO:0007669"/>
    <property type="project" value="InterPro"/>
</dbReference>
<dbReference type="OrthoDB" id="27187at2759"/>
<evidence type="ECO:0000256" key="6">
    <source>
        <dbReference type="ARBA" id="ARBA00023067"/>
    </source>
</evidence>
<dbReference type="Proteomes" id="UP001151582">
    <property type="component" value="Unassembled WGS sequence"/>
</dbReference>
<comment type="subcellular location">
    <subcellularLocation>
        <location evidence="1">Chromosome</location>
    </subcellularLocation>
</comment>
<evidence type="ECO:0000256" key="7">
    <source>
        <dbReference type="ARBA" id="ARBA00023306"/>
    </source>
</evidence>
<dbReference type="InterPro" id="IPR016024">
    <property type="entry name" value="ARM-type_fold"/>
</dbReference>
<dbReference type="GO" id="GO:0000793">
    <property type="term" value="C:condensed chromosome"/>
    <property type="evidence" value="ECO:0007669"/>
    <property type="project" value="TreeGrafter"/>
</dbReference>
<dbReference type="AlphaFoldDB" id="A0A9W8B216"/>
<dbReference type="Pfam" id="PF12719">
    <property type="entry name" value="Cnd3"/>
    <property type="match status" value="1"/>
</dbReference>
<keyword evidence="5" id="KW-0498">Mitosis</keyword>
<proteinExistence type="inferred from homology"/>